<dbReference type="EMBL" id="LMWW01000047">
    <property type="protein sequence ID" value="KUN79674.1"/>
    <property type="molecule type" value="Genomic_DNA"/>
</dbReference>
<organism evidence="2 3">
    <name type="scientific">Streptomyces griseoruber</name>
    <dbReference type="NCBI Taxonomy" id="1943"/>
    <lineage>
        <taxon>Bacteria</taxon>
        <taxon>Bacillati</taxon>
        <taxon>Actinomycetota</taxon>
        <taxon>Actinomycetes</taxon>
        <taxon>Kitasatosporales</taxon>
        <taxon>Streptomycetaceae</taxon>
        <taxon>Streptomyces</taxon>
    </lineage>
</organism>
<proteinExistence type="predicted"/>
<dbReference type="Gene3D" id="3.30.70.120">
    <property type="match status" value="1"/>
</dbReference>
<evidence type="ECO:0000313" key="3">
    <source>
        <dbReference type="Proteomes" id="UP000052982"/>
    </source>
</evidence>
<feature type="region of interest" description="Disordered" evidence="1">
    <location>
        <begin position="1"/>
        <end position="26"/>
    </location>
</feature>
<name>A0A101ST15_9ACTN</name>
<gene>
    <name evidence="2" type="ORF">AQJ64_28500</name>
</gene>
<comment type="caution">
    <text evidence="2">The sequence shown here is derived from an EMBL/GenBank/DDBJ whole genome shotgun (WGS) entry which is preliminary data.</text>
</comment>
<dbReference type="RefSeq" id="WP_055636765.1">
    <property type="nucleotide sequence ID" value="NZ_KQ948774.1"/>
</dbReference>
<protein>
    <submittedName>
        <fullName evidence="2">Uncharacterized protein</fullName>
    </submittedName>
</protein>
<keyword evidence="3" id="KW-1185">Reference proteome</keyword>
<dbReference type="AlphaFoldDB" id="A0A101ST15"/>
<reference evidence="2 3" key="1">
    <citation type="submission" date="2015-10" db="EMBL/GenBank/DDBJ databases">
        <title>Draft genome sequence of Streptomyces griseoruber DSM 40281, type strain for the species Streptomyces griseoruber.</title>
        <authorList>
            <person name="Ruckert C."/>
            <person name="Winkler A."/>
            <person name="Kalinowski J."/>
            <person name="Kampfer P."/>
            <person name="Glaeser S."/>
        </authorList>
    </citation>
    <scope>NUCLEOTIDE SEQUENCE [LARGE SCALE GENOMIC DNA]</scope>
    <source>
        <strain evidence="2 3">DSM 40281</strain>
    </source>
</reference>
<evidence type="ECO:0000256" key="1">
    <source>
        <dbReference type="SAM" id="MobiDB-lite"/>
    </source>
</evidence>
<dbReference type="Proteomes" id="UP000052982">
    <property type="component" value="Unassembled WGS sequence"/>
</dbReference>
<sequence>MATTTITPESAGPARGSARGEARGGVRRRTVRTVKVYWPVGTATLAACARGDLDVLRSDESFASLLRVLETSPELGDFGVYGDVFEVALGAEGFTVRPGARPALGSVGGRFLSSTLAVTTYVDAATDEDALSRILARLIDAHPWEIPVIELSAPLDLVTPA</sequence>
<dbReference type="InterPro" id="IPR015867">
    <property type="entry name" value="N-reg_PII/ATP_PRibTrfase_C"/>
</dbReference>
<accession>A0A101ST15</accession>
<evidence type="ECO:0000313" key="2">
    <source>
        <dbReference type="EMBL" id="KUN79674.1"/>
    </source>
</evidence>